<sequence length="156" mass="17335">MCNPAPSARSGNTVNSNWSIRPGRKPKRTCRSFISARRRVCSSIRELESRNLCRLVSRYRQHRHRPTRLVHCVWWPPNGRSLLAATGPRCLVRVLGVPHHYPTMSTLRYCPGKRSNSARSTVCNYFSARSAPCAPSALNRSRSSLSASIASASGAT</sequence>
<dbReference type="EMBL" id="HBUF01149208">
    <property type="protein sequence ID" value="CAG6647858.1"/>
    <property type="molecule type" value="Transcribed_RNA"/>
</dbReference>
<accession>A0A8D8RAZ5</accession>
<protein>
    <submittedName>
        <fullName evidence="2">Uncharacterized protein</fullName>
    </submittedName>
</protein>
<organism evidence="2">
    <name type="scientific">Cacopsylla melanoneura</name>
    <dbReference type="NCBI Taxonomy" id="428564"/>
    <lineage>
        <taxon>Eukaryota</taxon>
        <taxon>Metazoa</taxon>
        <taxon>Ecdysozoa</taxon>
        <taxon>Arthropoda</taxon>
        <taxon>Hexapoda</taxon>
        <taxon>Insecta</taxon>
        <taxon>Pterygota</taxon>
        <taxon>Neoptera</taxon>
        <taxon>Paraneoptera</taxon>
        <taxon>Hemiptera</taxon>
        <taxon>Sternorrhyncha</taxon>
        <taxon>Psylloidea</taxon>
        <taxon>Psyllidae</taxon>
        <taxon>Psyllinae</taxon>
        <taxon>Cacopsylla</taxon>
    </lineage>
</organism>
<feature type="region of interest" description="Disordered" evidence="1">
    <location>
        <begin position="1"/>
        <end position="26"/>
    </location>
</feature>
<reference evidence="2" key="1">
    <citation type="submission" date="2021-05" db="EMBL/GenBank/DDBJ databases">
        <authorList>
            <person name="Alioto T."/>
            <person name="Alioto T."/>
            <person name="Gomez Garrido J."/>
        </authorList>
    </citation>
    <scope>NUCLEOTIDE SEQUENCE</scope>
</reference>
<evidence type="ECO:0000256" key="1">
    <source>
        <dbReference type="SAM" id="MobiDB-lite"/>
    </source>
</evidence>
<evidence type="ECO:0000313" key="2">
    <source>
        <dbReference type="EMBL" id="CAG6647858.1"/>
    </source>
</evidence>
<name>A0A8D8RAZ5_9HEMI</name>
<dbReference type="EMBL" id="HBUF01149210">
    <property type="protein sequence ID" value="CAG6647862.1"/>
    <property type="molecule type" value="Transcribed_RNA"/>
</dbReference>
<proteinExistence type="predicted"/>
<dbReference type="AlphaFoldDB" id="A0A8D8RAZ5"/>
<feature type="compositionally biased region" description="Polar residues" evidence="1">
    <location>
        <begin position="9"/>
        <end position="19"/>
    </location>
</feature>